<evidence type="ECO:0000313" key="2">
    <source>
        <dbReference type="EMBL" id="SBO27431.1"/>
    </source>
</evidence>
<dbReference type="Proteomes" id="UP000182128">
    <property type="component" value="Unassembled WGS sequence"/>
</dbReference>
<proteinExistence type="predicted"/>
<protein>
    <submittedName>
        <fullName evidence="2">Uncharacterized protein</fullName>
    </submittedName>
</protein>
<evidence type="ECO:0000256" key="1">
    <source>
        <dbReference type="SAM" id="MobiDB-lite"/>
    </source>
</evidence>
<accession>A0A1A7VZS1</accession>
<reference evidence="3" key="1">
    <citation type="submission" date="2016-05" db="EMBL/GenBank/DDBJ databases">
        <authorList>
            <person name="Sharaf H."/>
        </authorList>
    </citation>
    <scope>NUCLEOTIDE SEQUENCE [LARGE SCALE GENOMIC DNA]</scope>
    <source>
        <strain evidence="3">H</strain>
    </source>
</reference>
<feature type="compositionally biased region" description="Basic and acidic residues" evidence="1">
    <location>
        <begin position="26"/>
        <end position="41"/>
    </location>
</feature>
<feature type="compositionally biased region" description="Basic residues" evidence="1">
    <location>
        <begin position="63"/>
        <end position="72"/>
    </location>
</feature>
<dbReference type="EMBL" id="CWHQ02000044">
    <property type="protein sequence ID" value="SBO27431.1"/>
    <property type="molecule type" value="Genomic_DNA"/>
</dbReference>
<organism evidence="2 3">
    <name type="scientific">Plasmodium knowlesi (strain H)</name>
    <dbReference type="NCBI Taxonomy" id="5851"/>
    <lineage>
        <taxon>Eukaryota</taxon>
        <taxon>Sar</taxon>
        <taxon>Alveolata</taxon>
        <taxon>Apicomplexa</taxon>
        <taxon>Aconoidasida</taxon>
        <taxon>Haemosporida</taxon>
        <taxon>Plasmodiidae</taxon>
        <taxon>Plasmodium</taxon>
        <taxon>Plasmodium (Plasmodium)</taxon>
    </lineage>
</organism>
<name>A0A1A7VZS1_PLAKH</name>
<gene>
    <name evidence="2" type="ORF">PKNA1_C2_1138200</name>
</gene>
<dbReference type="AlphaFoldDB" id="A0A1A7VZS1"/>
<evidence type="ECO:0000313" key="3">
    <source>
        <dbReference type="Proteomes" id="UP000182128"/>
    </source>
</evidence>
<feature type="compositionally biased region" description="Basic residues" evidence="1">
    <location>
        <begin position="10"/>
        <end position="23"/>
    </location>
</feature>
<feature type="region of interest" description="Disordered" evidence="1">
    <location>
        <begin position="1"/>
        <end position="72"/>
    </location>
</feature>
<sequence length="72" mass="8274">MCSAISRVYGNKKKKKKKKKCNSARRTMDQGRNKNGTKDGEQACNKRKGKKGGAHTSMENLWNRKKSREMEL</sequence>